<gene>
    <name evidence="4" type="ORF">BXY53_0081</name>
</gene>
<dbReference type="RefSeq" id="WP_170144270.1">
    <property type="nucleotide sequence ID" value="NZ_QXDF01000001.1"/>
</dbReference>
<evidence type="ECO:0000256" key="2">
    <source>
        <dbReference type="ARBA" id="ARBA00009387"/>
    </source>
</evidence>
<sequence>MPQEARAQPVHDKAKRDATEKTIAKKLGQRSESVCPLLDEIAEKAGIPPLFFARLIWQESRFRANAVSPKGAQGIAQFMPGTADLRGLADPFEPKSALVASAAFLADLRKEFGNLGLAAAAYNAGPQRVRDWLSNELVMLPAETRKYVAIITGRLPQDWRSGANDSELTHKPVTPDDSACARLVQVLERGAPDLETAPSAPWGVQVAGHFSKAKTIAQFRRVQRQFSSIIGDRKPILRRERNLSLGRRPTYQARLGAPSRQEARKLCDRLRAAGGVCIVLRN</sequence>
<protein>
    <submittedName>
        <fullName evidence="4">Sporulation related protein</fullName>
    </submittedName>
</protein>
<dbReference type="CDD" id="cd00254">
    <property type="entry name" value="LT-like"/>
    <property type="match status" value="1"/>
</dbReference>
<dbReference type="Pfam" id="PF01464">
    <property type="entry name" value="SLT"/>
    <property type="match status" value="1"/>
</dbReference>
<dbReference type="AlphaFoldDB" id="A0A397Q9W0"/>
<dbReference type="EMBL" id="QXDF01000001">
    <property type="protein sequence ID" value="RIA55031.1"/>
    <property type="molecule type" value="Genomic_DNA"/>
</dbReference>
<comment type="similarity">
    <text evidence="2">Belongs to the virb1 family.</text>
</comment>
<evidence type="ECO:0000313" key="4">
    <source>
        <dbReference type="EMBL" id="RIA55031.1"/>
    </source>
</evidence>
<dbReference type="SUPFAM" id="SSF53955">
    <property type="entry name" value="Lysozyme-like"/>
    <property type="match status" value="1"/>
</dbReference>
<evidence type="ECO:0000256" key="1">
    <source>
        <dbReference type="ARBA" id="ARBA00007734"/>
    </source>
</evidence>
<accession>A0A397Q9W0</accession>
<keyword evidence="5" id="KW-1185">Reference proteome</keyword>
<feature type="domain" description="Transglycosylase SLT" evidence="3">
    <location>
        <begin position="39"/>
        <end position="135"/>
    </location>
</feature>
<evidence type="ECO:0000259" key="3">
    <source>
        <dbReference type="Pfam" id="PF01464"/>
    </source>
</evidence>
<evidence type="ECO:0000313" key="5">
    <source>
        <dbReference type="Proteomes" id="UP000266273"/>
    </source>
</evidence>
<proteinExistence type="inferred from homology"/>
<comment type="similarity">
    <text evidence="1">Belongs to the transglycosylase Slt family.</text>
</comment>
<dbReference type="InterPro" id="IPR023346">
    <property type="entry name" value="Lysozyme-like_dom_sf"/>
</dbReference>
<dbReference type="Proteomes" id="UP000266273">
    <property type="component" value="Unassembled WGS sequence"/>
</dbReference>
<dbReference type="PANTHER" id="PTHR37423">
    <property type="entry name" value="SOLUBLE LYTIC MUREIN TRANSGLYCOSYLASE-RELATED"/>
    <property type="match status" value="1"/>
</dbReference>
<name>A0A397Q9W0_9HYPH</name>
<reference evidence="4 5" key="1">
    <citation type="submission" date="2018-08" db="EMBL/GenBank/DDBJ databases">
        <title>Genomic Encyclopedia of Archaeal and Bacterial Type Strains, Phase II (KMG-II): from individual species to whole genera.</title>
        <authorList>
            <person name="Goeker M."/>
        </authorList>
    </citation>
    <scope>NUCLEOTIDE SEQUENCE [LARGE SCALE GENOMIC DNA]</scope>
    <source>
        <strain evidence="4 5">DSM 5002</strain>
    </source>
</reference>
<comment type="caution">
    <text evidence="4">The sequence shown here is derived from an EMBL/GenBank/DDBJ whole genome shotgun (WGS) entry which is preliminary data.</text>
</comment>
<dbReference type="PANTHER" id="PTHR37423:SF2">
    <property type="entry name" value="MEMBRANE-BOUND LYTIC MUREIN TRANSGLYCOSYLASE C"/>
    <property type="match status" value="1"/>
</dbReference>
<dbReference type="Gene3D" id="1.10.530.10">
    <property type="match status" value="1"/>
</dbReference>
<organism evidence="4 5">
    <name type="scientific">Dichotomicrobium thermohalophilum</name>
    <dbReference type="NCBI Taxonomy" id="933063"/>
    <lineage>
        <taxon>Bacteria</taxon>
        <taxon>Pseudomonadati</taxon>
        <taxon>Pseudomonadota</taxon>
        <taxon>Alphaproteobacteria</taxon>
        <taxon>Hyphomicrobiales</taxon>
        <taxon>Hyphomicrobiaceae</taxon>
        <taxon>Dichotomicrobium</taxon>
    </lineage>
</organism>
<dbReference type="InterPro" id="IPR008258">
    <property type="entry name" value="Transglycosylase_SLT_dom_1"/>
</dbReference>